<evidence type="ECO:0000313" key="1">
    <source>
        <dbReference type="EMBL" id="KAH3832120.1"/>
    </source>
</evidence>
<gene>
    <name evidence="1" type="ORF">DPMN_105397</name>
    <name evidence="2" type="ORF">DPMN_105487</name>
</gene>
<comment type="caution">
    <text evidence="1">The sequence shown here is derived from an EMBL/GenBank/DDBJ whole genome shotgun (WGS) entry which is preliminary data.</text>
</comment>
<evidence type="ECO:0000313" key="3">
    <source>
        <dbReference type="Proteomes" id="UP000828390"/>
    </source>
</evidence>
<organism evidence="1 3">
    <name type="scientific">Dreissena polymorpha</name>
    <name type="common">Zebra mussel</name>
    <name type="synonym">Mytilus polymorpha</name>
    <dbReference type="NCBI Taxonomy" id="45954"/>
    <lineage>
        <taxon>Eukaryota</taxon>
        <taxon>Metazoa</taxon>
        <taxon>Spiralia</taxon>
        <taxon>Lophotrochozoa</taxon>
        <taxon>Mollusca</taxon>
        <taxon>Bivalvia</taxon>
        <taxon>Autobranchia</taxon>
        <taxon>Heteroconchia</taxon>
        <taxon>Euheterodonta</taxon>
        <taxon>Imparidentia</taxon>
        <taxon>Neoheterodontei</taxon>
        <taxon>Myida</taxon>
        <taxon>Dreissenoidea</taxon>
        <taxon>Dreissenidae</taxon>
        <taxon>Dreissena</taxon>
    </lineage>
</organism>
<dbReference type="EMBL" id="JAIWYP010000004">
    <property type="protein sequence ID" value="KAH3832120.1"/>
    <property type="molecule type" value="Genomic_DNA"/>
</dbReference>
<protein>
    <submittedName>
        <fullName evidence="1">Uncharacterized protein</fullName>
    </submittedName>
</protein>
<sequence>MVVPPQAKFARTLSIFERAQNSSTWNWNCGPLASPVSSVGSVWFPIPMENIVMLSTLARSAWIFVIDGYFESPSVITMLMSGAPGRSLKELVCYRVEFYVMDL</sequence>
<dbReference type="EMBL" id="JAIWYP010000004">
    <property type="protein sequence ID" value="KAH3832208.1"/>
    <property type="molecule type" value="Genomic_DNA"/>
</dbReference>
<reference evidence="1" key="2">
    <citation type="submission" date="2020-11" db="EMBL/GenBank/DDBJ databases">
        <authorList>
            <person name="McCartney M.A."/>
            <person name="Auch B."/>
            <person name="Kono T."/>
            <person name="Mallez S."/>
            <person name="Becker A."/>
            <person name="Gohl D.M."/>
            <person name="Silverstein K.A.T."/>
            <person name="Koren S."/>
            <person name="Bechman K.B."/>
            <person name="Herman A."/>
            <person name="Abrahante J.E."/>
            <person name="Garbe J."/>
        </authorList>
    </citation>
    <scope>NUCLEOTIDE SEQUENCE</scope>
    <source>
        <strain evidence="1">Duluth1</strain>
        <tissue evidence="1">Whole animal</tissue>
    </source>
</reference>
<name>A0A9D4HBQ9_DREPO</name>
<proteinExistence type="predicted"/>
<reference evidence="1" key="1">
    <citation type="journal article" date="2019" name="bioRxiv">
        <title>The Genome of the Zebra Mussel, Dreissena polymorpha: A Resource for Invasive Species Research.</title>
        <authorList>
            <person name="McCartney M.A."/>
            <person name="Auch B."/>
            <person name="Kono T."/>
            <person name="Mallez S."/>
            <person name="Zhang Y."/>
            <person name="Obille A."/>
            <person name="Becker A."/>
            <person name="Abrahante J.E."/>
            <person name="Garbe J."/>
            <person name="Badalamenti J.P."/>
            <person name="Herman A."/>
            <person name="Mangelson H."/>
            <person name="Liachko I."/>
            <person name="Sullivan S."/>
            <person name="Sone E.D."/>
            <person name="Koren S."/>
            <person name="Silverstein K.A.T."/>
            <person name="Beckman K.B."/>
            <person name="Gohl D.M."/>
        </authorList>
    </citation>
    <scope>NUCLEOTIDE SEQUENCE</scope>
    <source>
        <strain evidence="1">Duluth1</strain>
        <tissue evidence="1">Whole animal</tissue>
    </source>
</reference>
<accession>A0A9D4HBQ9</accession>
<dbReference type="AlphaFoldDB" id="A0A9D4HBQ9"/>
<evidence type="ECO:0000313" key="2">
    <source>
        <dbReference type="EMBL" id="KAH3832208.1"/>
    </source>
</evidence>
<dbReference type="Proteomes" id="UP000828390">
    <property type="component" value="Unassembled WGS sequence"/>
</dbReference>
<keyword evidence="3" id="KW-1185">Reference proteome</keyword>